<reference evidence="1 2" key="1">
    <citation type="submission" date="2014-01" db="EMBL/GenBank/DDBJ databases">
        <authorList>
            <person name="Durkin A.S."/>
            <person name="McCorrison J."/>
            <person name="Torralba M."/>
            <person name="Gillis M."/>
            <person name="Haft D.H."/>
            <person name="Methe B."/>
            <person name="Sutton G."/>
            <person name="Nelson K.E."/>
        </authorList>
    </citation>
    <scope>NUCLEOTIDE SEQUENCE [LARGE SCALE GENOMIC DNA]</scope>
    <source>
        <strain evidence="1 2">205/92</strain>
    </source>
</reference>
<evidence type="ECO:0000313" key="2">
    <source>
        <dbReference type="Proteomes" id="UP000022311"/>
    </source>
</evidence>
<dbReference type="Proteomes" id="UP000022311">
    <property type="component" value="Unassembled WGS sequence"/>
</dbReference>
<dbReference type="AlphaFoldDB" id="A0AAV3M089"/>
<dbReference type="EMBL" id="JALD01000076">
    <property type="protein sequence ID" value="EUD09220.1"/>
    <property type="molecule type" value="Genomic_DNA"/>
</dbReference>
<sequence length="132" mass="15323">MLKQFIVGCVVISFHVFASNYDIYIGGVQSNIVTLKDINRDGLQCCYAQYQYPSIGFIRSWGDIHEYEGYSLNDYGYIYRGKLDMKYYSILDEPYHYINDCSSLSLEKKSDVSSFFLDKNESFAPFLGGYHF</sequence>
<accession>A0AAV3M089</accession>
<name>A0AAV3M089_9GAMM</name>
<dbReference type="RefSeq" id="WP_036963964.1">
    <property type="nucleotide sequence ID" value="NZ_JALD01000076.1"/>
</dbReference>
<evidence type="ECO:0000313" key="1">
    <source>
        <dbReference type="EMBL" id="EUD09220.1"/>
    </source>
</evidence>
<organism evidence="1 2">
    <name type="scientific">Providencia alcalifaciens 205/92</name>
    <dbReference type="NCBI Taxonomy" id="1256988"/>
    <lineage>
        <taxon>Bacteria</taxon>
        <taxon>Pseudomonadati</taxon>
        <taxon>Pseudomonadota</taxon>
        <taxon>Gammaproteobacteria</taxon>
        <taxon>Enterobacterales</taxon>
        <taxon>Morganellaceae</taxon>
        <taxon>Providencia</taxon>
    </lineage>
</organism>
<gene>
    <name evidence="1" type="ORF">HMPREF1563_2930</name>
</gene>
<proteinExistence type="predicted"/>
<protein>
    <submittedName>
        <fullName evidence="1">Uncharacterized protein</fullName>
    </submittedName>
</protein>
<comment type="caution">
    <text evidence="1">The sequence shown here is derived from an EMBL/GenBank/DDBJ whole genome shotgun (WGS) entry which is preliminary data.</text>
</comment>